<dbReference type="Proteomes" id="UP001054945">
    <property type="component" value="Unassembled WGS sequence"/>
</dbReference>
<dbReference type="InterPro" id="IPR025257">
    <property type="entry name" value="MINDY-3/4_CD"/>
</dbReference>
<evidence type="ECO:0000256" key="2">
    <source>
        <dbReference type="RuleBase" id="RU367088"/>
    </source>
</evidence>
<organism evidence="5 6">
    <name type="scientific">Caerostris extrusa</name>
    <name type="common">Bark spider</name>
    <name type="synonym">Caerostris bankana</name>
    <dbReference type="NCBI Taxonomy" id="172846"/>
    <lineage>
        <taxon>Eukaryota</taxon>
        <taxon>Metazoa</taxon>
        <taxon>Ecdysozoa</taxon>
        <taxon>Arthropoda</taxon>
        <taxon>Chelicerata</taxon>
        <taxon>Arachnida</taxon>
        <taxon>Araneae</taxon>
        <taxon>Araneomorphae</taxon>
        <taxon>Entelegynae</taxon>
        <taxon>Araneoidea</taxon>
        <taxon>Araneidae</taxon>
        <taxon>Caerostris</taxon>
    </lineage>
</organism>
<evidence type="ECO:0000313" key="6">
    <source>
        <dbReference type="Proteomes" id="UP001054945"/>
    </source>
</evidence>
<dbReference type="PANTHER" id="PTHR12473:SF8">
    <property type="entry name" value="UBIQUITIN CARBOXYL-TERMINAL HYDROLASE MINDY-4-RELATED"/>
    <property type="match status" value="1"/>
</dbReference>
<dbReference type="EMBL" id="BPLR01006518">
    <property type="protein sequence ID" value="GIY10398.1"/>
    <property type="molecule type" value="Genomic_DNA"/>
</dbReference>
<dbReference type="PANTHER" id="PTHR12473">
    <property type="entry name" value="UBIQUITIN CARBOXYL-TERMINAL HYDROLASE MINDY-4-RELATED"/>
    <property type="match status" value="1"/>
</dbReference>
<reference evidence="5 6" key="1">
    <citation type="submission" date="2021-06" db="EMBL/GenBank/DDBJ databases">
        <title>Caerostris extrusa draft genome.</title>
        <authorList>
            <person name="Kono N."/>
            <person name="Arakawa K."/>
        </authorList>
    </citation>
    <scope>NUCLEOTIDE SEQUENCE [LARGE SCALE GENOMIC DNA]</scope>
</reference>
<dbReference type="GO" id="GO:1990380">
    <property type="term" value="F:K48-linked deubiquitinase activity"/>
    <property type="evidence" value="ECO:0007669"/>
    <property type="project" value="UniProtKB-UniRule"/>
</dbReference>
<comment type="caution">
    <text evidence="5">The sequence shown here is derived from an EMBL/GenBank/DDBJ whole genome shotgun (WGS) entry which is preliminary data.</text>
</comment>
<proteinExistence type="inferred from homology"/>
<keyword evidence="2" id="KW-0833">Ubl conjugation pathway</keyword>
<keyword evidence="2 5" id="KW-0378">Hydrolase</keyword>
<evidence type="ECO:0000256" key="1">
    <source>
        <dbReference type="ARBA" id="ARBA00011074"/>
    </source>
</evidence>
<keyword evidence="3" id="KW-1133">Transmembrane helix</keyword>
<keyword evidence="3" id="KW-0812">Transmembrane</keyword>
<dbReference type="GO" id="GO:0071108">
    <property type="term" value="P:protein K48-linked deubiquitination"/>
    <property type="evidence" value="ECO:0007669"/>
    <property type="project" value="InterPro"/>
</dbReference>
<evidence type="ECO:0000256" key="3">
    <source>
        <dbReference type="SAM" id="Phobius"/>
    </source>
</evidence>
<keyword evidence="6" id="KW-1185">Reference proteome</keyword>
<evidence type="ECO:0000259" key="4">
    <source>
        <dbReference type="SMART" id="SM01174"/>
    </source>
</evidence>
<protein>
    <recommendedName>
        <fullName evidence="2">Ubiquitin carboxyl-terminal hydrolase MINDY</fullName>
        <ecNumber evidence="2">3.4.19.12</ecNumber>
    </recommendedName>
</protein>
<sequence>MAPDILEPDGILEYNITSILHQISLQTLMPAVFTFFYSLILTRGIEKIKQEMDYPDSHLIGTDGYCSQEVINLILTGKAVPNLFDGDVELNSGGSETTLLRGISEQSKMDYYHCMNIKILAR</sequence>
<feature type="transmembrane region" description="Helical" evidence="3">
    <location>
        <begin position="23"/>
        <end position="42"/>
    </location>
</feature>
<feature type="domain" description="Deubiquitinating enzyme MINDY-3/4 conserved" evidence="4">
    <location>
        <begin position="1"/>
        <end position="121"/>
    </location>
</feature>
<evidence type="ECO:0000313" key="5">
    <source>
        <dbReference type="EMBL" id="GIY10398.1"/>
    </source>
</evidence>
<accession>A0AAV4QS13</accession>
<keyword evidence="3" id="KW-0472">Membrane</keyword>
<keyword evidence="2" id="KW-0788">Thiol protease</keyword>
<dbReference type="InterPro" id="IPR039785">
    <property type="entry name" value="MINY3/4"/>
</dbReference>
<comment type="function">
    <text evidence="2">Hydrolase that can remove 'Lys-48'-linked conjugated ubiquitin from proteins.</text>
</comment>
<dbReference type="AlphaFoldDB" id="A0AAV4QS13"/>
<name>A0AAV4QS13_CAEEX</name>
<dbReference type="SMART" id="SM01174">
    <property type="entry name" value="DUF4205"/>
    <property type="match status" value="1"/>
</dbReference>
<dbReference type="GO" id="GO:0004843">
    <property type="term" value="F:cysteine-type deubiquitinase activity"/>
    <property type="evidence" value="ECO:0007669"/>
    <property type="project" value="UniProtKB-UniRule"/>
</dbReference>
<keyword evidence="2" id="KW-0645">Protease</keyword>
<gene>
    <name evidence="5" type="primary">MINDY4</name>
    <name evidence="5" type="ORF">CEXT_216551</name>
</gene>
<dbReference type="EC" id="3.4.19.12" evidence="2"/>
<comment type="catalytic activity">
    <reaction evidence="2">
        <text>Thiol-dependent hydrolysis of ester, thioester, amide, peptide and isopeptide bonds formed by the C-terminal Gly of ubiquitin (a 76-residue protein attached to proteins as an intracellular targeting signal).</text>
        <dbReference type="EC" id="3.4.19.12"/>
    </reaction>
</comment>
<comment type="similarity">
    <text evidence="1 2">Belongs to the MINDY deubiquitinase family. FAM188 subfamily.</text>
</comment>
<dbReference type="GO" id="GO:0006508">
    <property type="term" value="P:proteolysis"/>
    <property type="evidence" value="ECO:0007669"/>
    <property type="project" value="UniProtKB-KW"/>
</dbReference>
<dbReference type="Pfam" id="PF13898">
    <property type="entry name" value="MINDY-3_4_CD"/>
    <property type="match status" value="1"/>
</dbReference>